<evidence type="ECO:0000313" key="2">
    <source>
        <dbReference type="Proteomes" id="UP000789572"/>
    </source>
</evidence>
<proteinExistence type="predicted"/>
<comment type="caution">
    <text evidence="1">The sequence shown here is derived from an EMBL/GenBank/DDBJ whole genome shotgun (WGS) entry which is preliminary data.</text>
</comment>
<reference evidence="1" key="1">
    <citation type="submission" date="2021-06" db="EMBL/GenBank/DDBJ databases">
        <authorList>
            <person name="Kallberg Y."/>
            <person name="Tangrot J."/>
            <person name="Rosling A."/>
        </authorList>
    </citation>
    <scope>NUCLEOTIDE SEQUENCE</scope>
    <source>
        <strain evidence="1">IA702</strain>
    </source>
</reference>
<sequence>ISTESLVGRSREGQEFGERPVHRCTRNVVVAKQTSVMVDCD</sequence>
<gene>
    <name evidence="1" type="ORF">POCULU_LOCUS8629</name>
</gene>
<name>A0A9N9D6Y9_9GLOM</name>
<feature type="non-terminal residue" evidence="1">
    <location>
        <position position="1"/>
    </location>
</feature>
<dbReference type="EMBL" id="CAJVPJ010002606">
    <property type="protein sequence ID" value="CAG8625491.1"/>
    <property type="molecule type" value="Genomic_DNA"/>
</dbReference>
<dbReference type="AlphaFoldDB" id="A0A9N9D6Y9"/>
<keyword evidence="2" id="KW-1185">Reference proteome</keyword>
<accession>A0A9N9D6Y9</accession>
<organism evidence="1 2">
    <name type="scientific">Paraglomus occultum</name>
    <dbReference type="NCBI Taxonomy" id="144539"/>
    <lineage>
        <taxon>Eukaryota</taxon>
        <taxon>Fungi</taxon>
        <taxon>Fungi incertae sedis</taxon>
        <taxon>Mucoromycota</taxon>
        <taxon>Glomeromycotina</taxon>
        <taxon>Glomeromycetes</taxon>
        <taxon>Paraglomerales</taxon>
        <taxon>Paraglomeraceae</taxon>
        <taxon>Paraglomus</taxon>
    </lineage>
</organism>
<dbReference type="Proteomes" id="UP000789572">
    <property type="component" value="Unassembled WGS sequence"/>
</dbReference>
<evidence type="ECO:0000313" key="1">
    <source>
        <dbReference type="EMBL" id="CAG8625491.1"/>
    </source>
</evidence>
<protein>
    <submittedName>
        <fullName evidence="1">1126_t:CDS:1</fullName>
    </submittedName>
</protein>